<protein>
    <submittedName>
        <fullName evidence="2">Uncharacterized protein</fullName>
    </submittedName>
</protein>
<dbReference type="RefSeq" id="WP_014539087.1">
    <property type="nucleotide sequence ID" value="NZ_CP023567.1"/>
</dbReference>
<dbReference type="GeneID" id="92238943"/>
<name>A0ABY5X441_ERWPY</name>
<evidence type="ECO:0000256" key="1">
    <source>
        <dbReference type="SAM" id="Phobius"/>
    </source>
</evidence>
<proteinExistence type="predicted"/>
<evidence type="ECO:0000313" key="3">
    <source>
        <dbReference type="Proteomes" id="UP001058553"/>
    </source>
</evidence>
<keyword evidence="3" id="KW-1185">Reference proteome</keyword>
<keyword evidence="1" id="KW-1133">Transmembrane helix</keyword>
<accession>A0ABY5X441</accession>
<keyword evidence="1" id="KW-0472">Membrane</keyword>
<evidence type="ECO:0000313" key="2">
    <source>
        <dbReference type="EMBL" id="UWS32079.1"/>
    </source>
</evidence>
<gene>
    <name evidence="2" type="ORF">NYP84_10375</name>
</gene>
<organism evidence="2 3">
    <name type="scientific">Erwinia pyrifoliae</name>
    <dbReference type="NCBI Taxonomy" id="79967"/>
    <lineage>
        <taxon>Bacteria</taxon>
        <taxon>Pseudomonadati</taxon>
        <taxon>Pseudomonadota</taxon>
        <taxon>Gammaproteobacteria</taxon>
        <taxon>Enterobacterales</taxon>
        <taxon>Erwiniaceae</taxon>
        <taxon>Erwinia</taxon>
    </lineage>
</organism>
<keyword evidence="1" id="KW-0812">Transmembrane</keyword>
<dbReference type="EMBL" id="CP103445">
    <property type="protein sequence ID" value="UWS32079.1"/>
    <property type="molecule type" value="Genomic_DNA"/>
</dbReference>
<sequence>MLWLNMKNSSETEPEKKERVPLEDAPFTIMVFAIASFTLIAFVLVITLWVS</sequence>
<reference evidence="2" key="1">
    <citation type="submission" date="2022-07" db="EMBL/GenBank/DDBJ databases">
        <title>Genetic diversity of Erwinia pyrifoliae.</title>
        <authorList>
            <person name="Park D.S."/>
            <person name="Ham H."/>
        </authorList>
    </citation>
    <scope>NUCLEOTIDE SEQUENCE</scope>
    <source>
        <strain evidence="2">CP201486</strain>
    </source>
</reference>
<dbReference type="Proteomes" id="UP001058553">
    <property type="component" value="Chromosome"/>
</dbReference>
<feature type="transmembrane region" description="Helical" evidence="1">
    <location>
        <begin position="27"/>
        <end position="50"/>
    </location>
</feature>